<gene>
    <name evidence="2" type="ORF">ACFSJS_13745</name>
</gene>
<protein>
    <submittedName>
        <fullName evidence="2">Uncharacterized protein</fullName>
    </submittedName>
</protein>
<keyword evidence="1" id="KW-0812">Transmembrane</keyword>
<name>A0ABW4PKL1_9ACTN</name>
<dbReference type="RefSeq" id="WP_380899940.1">
    <property type="nucleotide sequence ID" value="NZ_JBHUFU010000007.1"/>
</dbReference>
<feature type="transmembrane region" description="Helical" evidence="1">
    <location>
        <begin position="9"/>
        <end position="28"/>
    </location>
</feature>
<keyword evidence="1" id="KW-0472">Membrane</keyword>
<comment type="caution">
    <text evidence="2">The sequence shown here is derived from an EMBL/GenBank/DDBJ whole genome shotgun (WGS) entry which is preliminary data.</text>
</comment>
<dbReference type="Proteomes" id="UP001597365">
    <property type="component" value="Unassembled WGS sequence"/>
</dbReference>
<accession>A0ABW4PKL1</accession>
<keyword evidence="3" id="KW-1185">Reference proteome</keyword>
<organism evidence="2 3">
    <name type="scientific">Streptomyces desertarenae</name>
    <dbReference type="NCBI Taxonomy" id="2666184"/>
    <lineage>
        <taxon>Bacteria</taxon>
        <taxon>Bacillati</taxon>
        <taxon>Actinomycetota</taxon>
        <taxon>Actinomycetes</taxon>
        <taxon>Kitasatosporales</taxon>
        <taxon>Streptomycetaceae</taxon>
        <taxon>Streptomyces</taxon>
    </lineage>
</organism>
<proteinExistence type="predicted"/>
<reference evidence="3" key="1">
    <citation type="journal article" date="2019" name="Int. J. Syst. Evol. Microbiol.">
        <title>The Global Catalogue of Microorganisms (GCM) 10K type strain sequencing project: providing services to taxonomists for standard genome sequencing and annotation.</title>
        <authorList>
            <consortium name="The Broad Institute Genomics Platform"/>
            <consortium name="The Broad Institute Genome Sequencing Center for Infectious Disease"/>
            <person name="Wu L."/>
            <person name="Ma J."/>
        </authorList>
    </citation>
    <scope>NUCLEOTIDE SEQUENCE [LARGE SCALE GENOMIC DNA]</scope>
    <source>
        <strain evidence="3">CGMCC 4.7455</strain>
    </source>
</reference>
<evidence type="ECO:0000256" key="1">
    <source>
        <dbReference type="SAM" id="Phobius"/>
    </source>
</evidence>
<feature type="transmembrane region" description="Helical" evidence="1">
    <location>
        <begin position="34"/>
        <end position="55"/>
    </location>
</feature>
<keyword evidence="1" id="KW-1133">Transmembrane helix</keyword>
<evidence type="ECO:0000313" key="2">
    <source>
        <dbReference type="EMBL" id="MFD1830730.1"/>
    </source>
</evidence>
<dbReference type="EMBL" id="JBHUFU010000007">
    <property type="protein sequence ID" value="MFD1830730.1"/>
    <property type="molecule type" value="Genomic_DNA"/>
</dbReference>
<evidence type="ECO:0000313" key="3">
    <source>
        <dbReference type="Proteomes" id="UP001597365"/>
    </source>
</evidence>
<sequence length="61" mass="6366">MSISPVGKLVWFVVVGTLFGLFCVVLGARIRNHALLAAGVLATAGGLSLTPTAVMRRGSRR</sequence>